<evidence type="ECO:0000313" key="1">
    <source>
        <dbReference type="EMBL" id="RLU15154.1"/>
    </source>
</evidence>
<evidence type="ECO:0000313" key="2">
    <source>
        <dbReference type="Proteomes" id="UP000279307"/>
    </source>
</evidence>
<organism evidence="1 2">
    <name type="scientific">Ooceraea biroi</name>
    <name type="common">Clonal raider ant</name>
    <name type="synonym">Cerapachys biroi</name>
    <dbReference type="NCBI Taxonomy" id="2015173"/>
    <lineage>
        <taxon>Eukaryota</taxon>
        <taxon>Metazoa</taxon>
        <taxon>Ecdysozoa</taxon>
        <taxon>Arthropoda</taxon>
        <taxon>Hexapoda</taxon>
        <taxon>Insecta</taxon>
        <taxon>Pterygota</taxon>
        <taxon>Neoptera</taxon>
        <taxon>Endopterygota</taxon>
        <taxon>Hymenoptera</taxon>
        <taxon>Apocrita</taxon>
        <taxon>Aculeata</taxon>
        <taxon>Formicoidea</taxon>
        <taxon>Formicidae</taxon>
        <taxon>Dorylinae</taxon>
        <taxon>Ooceraea</taxon>
    </lineage>
</organism>
<dbReference type="OrthoDB" id="7551843at2759"/>
<comment type="caution">
    <text evidence="1">The sequence shown here is derived from an EMBL/GenBank/DDBJ whole genome shotgun (WGS) entry which is preliminary data.</text>
</comment>
<protein>
    <recommendedName>
        <fullName evidence="3">Retrovirus-related Pol polyprotein from type-1 retrotransposable element R1</fullName>
    </recommendedName>
</protein>
<dbReference type="Proteomes" id="UP000279307">
    <property type="component" value="Chromosome 13"/>
</dbReference>
<evidence type="ECO:0008006" key="3">
    <source>
        <dbReference type="Google" id="ProtNLM"/>
    </source>
</evidence>
<gene>
    <name evidence="1" type="ORF">DMN91_012148</name>
</gene>
<accession>A0A3L8D4K2</accession>
<proteinExistence type="predicted"/>
<dbReference type="AlphaFoldDB" id="A0A3L8D4K2"/>
<dbReference type="EMBL" id="QOIP01000013">
    <property type="protein sequence ID" value="RLU15154.1"/>
    <property type="molecule type" value="Genomic_DNA"/>
</dbReference>
<sequence>MISFRVQHRHEARSRRAFTVQEPRWVLKKLDPEKMATVLEFASWATSVPAATLPLEERAVDLVQRVVDLCDVVMPRVRPGNDRPSVFWWTDARKAANAARRRYTRARRKPDADRVAMLREAYTQARRDYRAQISKAQQQAWAALLEQVNQDPWGRPYRTVLKRLSPRGTNPLDVLPVSDVSVIIAHLFPPAPTVAPFVMDAVAPAVTAPDLWDLPHEVTELEVTRVLRKLGTQATAPGPDGTPGLIWRKILQSALNMILSVIN</sequence>
<reference evidence="1 2" key="1">
    <citation type="journal article" date="2018" name="Genome Res.">
        <title>The genomic architecture and molecular evolution of ant odorant receptors.</title>
        <authorList>
            <person name="McKenzie S.K."/>
            <person name="Kronauer D.J.C."/>
        </authorList>
    </citation>
    <scope>NUCLEOTIDE SEQUENCE [LARGE SCALE GENOMIC DNA]</scope>
    <source>
        <strain evidence="1">Clonal line C1</strain>
    </source>
</reference>
<name>A0A3L8D4K2_OOCBI</name>